<feature type="region of interest" description="Disordered" evidence="1">
    <location>
        <begin position="43"/>
        <end position="67"/>
    </location>
</feature>
<evidence type="ECO:0000313" key="3">
    <source>
        <dbReference type="Proteomes" id="UP000814243"/>
    </source>
</evidence>
<sequence>MNGKDSFNVSNMMTICRTCLKVPREVFPMTITELNTYKSLTRKVSPGVKPQPQNPNPKPGIPHQSQQLPQTLNNYKQSGFFKPGNQQFRFGINNQPPRQNADVSMRTVRNNMLEEPIEYDFNFEQVCTFDENNVLQILENDNNNQLNCTQNETENENFQIEASVPDQQK</sequence>
<reference evidence="2" key="1">
    <citation type="journal article" date="2021" name="G3 (Bethesda)">
        <title>Genome and transcriptome analysis of the beet armyworm Spodoptera exigua reveals targets for pest control. .</title>
        <authorList>
            <person name="Simon S."/>
            <person name="Breeschoten T."/>
            <person name="Jansen H.J."/>
            <person name="Dirks R.P."/>
            <person name="Schranz M.E."/>
            <person name="Ros V.I.D."/>
        </authorList>
    </citation>
    <scope>NUCLEOTIDE SEQUENCE</scope>
    <source>
        <strain evidence="2">TB_SE_WUR_2020</strain>
    </source>
</reference>
<comment type="caution">
    <text evidence="2">The sequence shown here is derived from an EMBL/GenBank/DDBJ whole genome shotgun (WGS) entry which is preliminary data.</text>
</comment>
<organism evidence="2 3">
    <name type="scientific">Spodoptera exigua</name>
    <name type="common">Beet armyworm</name>
    <name type="synonym">Noctua fulgens</name>
    <dbReference type="NCBI Taxonomy" id="7107"/>
    <lineage>
        <taxon>Eukaryota</taxon>
        <taxon>Metazoa</taxon>
        <taxon>Ecdysozoa</taxon>
        <taxon>Arthropoda</taxon>
        <taxon>Hexapoda</taxon>
        <taxon>Insecta</taxon>
        <taxon>Pterygota</taxon>
        <taxon>Neoptera</taxon>
        <taxon>Endopterygota</taxon>
        <taxon>Lepidoptera</taxon>
        <taxon>Glossata</taxon>
        <taxon>Ditrysia</taxon>
        <taxon>Noctuoidea</taxon>
        <taxon>Noctuidae</taxon>
        <taxon>Amphipyrinae</taxon>
        <taxon>Spodoptera</taxon>
    </lineage>
</organism>
<gene>
    <name evidence="2" type="ORF">HF086_017278</name>
</gene>
<evidence type="ECO:0000313" key="2">
    <source>
        <dbReference type="EMBL" id="KAH9627735.1"/>
    </source>
</evidence>
<evidence type="ECO:0000256" key="1">
    <source>
        <dbReference type="SAM" id="MobiDB-lite"/>
    </source>
</evidence>
<accession>A0A922M0S3</accession>
<dbReference type="Proteomes" id="UP000814243">
    <property type="component" value="Unassembled WGS sequence"/>
</dbReference>
<name>A0A922M0S3_SPOEX</name>
<proteinExistence type="predicted"/>
<dbReference type="EMBL" id="JACEFF010000941">
    <property type="protein sequence ID" value="KAH9627735.1"/>
    <property type="molecule type" value="Genomic_DNA"/>
</dbReference>
<dbReference type="AlphaFoldDB" id="A0A922M0S3"/>
<protein>
    <submittedName>
        <fullName evidence="2">Uncharacterized protein</fullName>
    </submittedName>
</protein>